<dbReference type="RefSeq" id="WP_308452291.1">
    <property type="nucleotide sequence ID" value="NZ_JAJEQR010000001.1"/>
</dbReference>
<dbReference type="Gene3D" id="3.40.50.300">
    <property type="entry name" value="P-loop containing nucleotide triphosphate hydrolases"/>
    <property type="match status" value="1"/>
</dbReference>
<evidence type="ECO:0000259" key="10">
    <source>
        <dbReference type="PROSITE" id="PS50893"/>
    </source>
</evidence>
<feature type="domain" description="ABC transmembrane type-1" evidence="11">
    <location>
        <begin position="45"/>
        <end position="338"/>
    </location>
</feature>
<dbReference type="PROSITE" id="PS50893">
    <property type="entry name" value="ABC_TRANSPORTER_2"/>
    <property type="match status" value="1"/>
</dbReference>
<dbReference type="FunFam" id="3.40.50.300:FF:000287">
    <property type="entry name" value="Multidrug ABC transporter ATP-binding protein"/>
    <property type="match status" value="1"/>
</dbReference>
<dbReference type="GO" id="GO:0016887">
    <property type="term" value="F:ATP hydrolysis activity"/>
    <property type="evidence" value="ECO:0007669"/>
    <property type="project" value="InterPro"/>
</dbReference>
<keyword evidence="13" id="KW-1185">Reference proteome</keyword>
<keyword evidence="5 12" id="KW-0067">ATP-binding</keyword>
<feature type="transmembrane region" description="Helical" evidence="9">
    <location>
        <begin position="177"/>
        <end position="204"/>
    </location>
</feature>
<dbReference type="GO" id="GO:0015421">
    <property type="term" value="F:ABC-type oligopeptide transporter activity"/>
    <property type="evidence" value="ECO:0007669"/>
    <property type="project" value="TreeGrafter"/>
</dbReference>
<keyword evidence="4" id="KW-0547">Nucleotide-binding</keyword>
<dbReference type="InterPro" id="IPR036640">
    <property type="entry name" value="ABC1_TM_sf"/>
</dbReference>
<evidence type="ECO:0000259" key="11">
    <source>
        <dbReference type="PROSITE" id="PS50929"/>
    </source>
</evidence>
<evidence type="ECO:0000256" key="9">
    <source>
        <dbReference type="SAM" id="Phobius"/>
    </source>
</evidence>
<dbReference type="SMART" id="SM00382">
    <property type="entry name" value="AAA"/>
    <property type="match status" value="1"/>
</dbReference>
<keyword evidence="6 9" id="KW-1133">Transmembrane helix</keyword>
<dbReference type="Pfam" id="PF00664">
    <property type="entry name" value="ABC_membrane"/>
    <property type="match status" value="1"/>
</dbReference>
<protein>
    <submittedName>
        <fullName evidence="12">ABC transporter ATP-binding protein/permease</fullName>
    </submittedName>
</protein>
<feature type="compositionally biased region" description="Low complexity" evidence="8">
    <location>
        <begin position="8"/>
        <end position="19"/>
    </location>
</feature>
<evidence type="ECO:0000256" key="3">
    <source>
        <dbReference type="ARBA" id="ARBA00022692"/>
    </source>
</evidence>
<feature type="region of interest" description="Disordered" evidence="8">
    <location>
        <begin position="1"/>
        <end position="21"/>
    </location>
</feature>
<evidence type="ECO:0000256" key="2">
    <source>
        <dbReference type="ARBA" id="ARBA00022448"/>
    </source>
</evidence>
<dbReference type="SUPFAM" id="SSF90123">
    <property type="entry name" value="ABC transporter transmembrane region"/>
    <property type="match status" value="1"/>
</dbReference>
<dbReference type="InterPro" id="IPR017871">
    <property type="entry name" value="ABC_transporter-like_CS"/>
</dbReference>
<evidence type="ECO:0000256" key="1">
    <source>
        <dbReference type="ARBA" id="ARBA00004651"/>
    </source>
</evidence>
<dbReference type="Gene3D" id="1.20.1560.10">
    <property type="entry name" value="ABC transporter type 1, transmembrane domain"/>
    <property type="match status" value="1"/>
</dbReference>
<comment type="subcellular location">
    <subcellularLocation>
        <location evidence="1">Cell membrane</location>
        <topology evidence="1">Multi-pass membrane protein</topology>
    </subcellularLocation>
</comment>
<feature type="transmembrane region" description="Helical" evidence="9">
    <location>
        <begin position="89"/>
        <end position="111"/>
    </location>
</feature>
<keyword evidence="7 9" id="KW-0472">Membrane</keyword>
<dbReference type="InterPro" id="IPR039421">
    <property type="entry name" value="Type_1_exporter"/>
</dbReference>
<dbReference type="GO" id="GO:0005886">
    <property type="term" value="C:plasma membrane"/>
    <property type="evidence" value="ECO:0007669"/>
    <property type="project" value="UniProtKB-SubCell"/>
</dbReference>
<keyword evidence="2" id="KW-0813">Transport</keyword>
<evidence type="ECO:0000256" key="5">
    <source>
        <dbReference type="ARBA" id="ARBA00022840"/>
    </source>
</evidence>
<feature type="transmembrane region" description="Helical" evidence="9">
    <location>
        <begin position="45"/>
        <end position="69"/>
    </location>
</feature>
<proteinExistence type="predicted"/>
<dbReference type="PANTHER" id="PTHR43394:SF1">
    <property type="entry name" value="ATP-BINDING CASSETTE SUB-FAMILY B MEMBER 10, MITOCHONDRIAL"/>
    <property type="match status" value="1"/>
</dbReference>
<keyword evidence="3 9" id="KW-0812">Transmembrane</keyword>
<evidence type="ECO:0000256" key="6">
    <source>
        <dbReference type="ARBA" id="ARBA00022989"/>
    </source>
</evidence>
<dbReference type="PANTHER" id="PTHR43394">
    <property type="entry name" value="ATP-DEPENDENT PERMEASE MDL1, MITOCHONDRIAL"/>
    <property type="match status" value="1"/>
</dbReference>
<gene>
    <name evidence="12" type="ORF">LKD81_00370</name>
</gene>
<dbReference type="GO" id="GO:0005524">
    <property type="term" value="F:ATP binding"/>
    <property type="evidence" value="ECO:0007669"/>
    <property type="project" value="UniProtKB-KW"/>
</dbReference>
<dbReference type="AlphaFoldDB" id="A0AAE3E7A9"/>
<dbReference type="EMBL" id="JAJEQR010000001">
    <property type="protein sequence ID" value="MCC2229454.1"/>
    <property type="molecule type" value="Genomic_DNA"/>
</dbReference>
<dbReference type="CDD" id="cd03254">
    <property type="entry name" value="ABCC_Glucan_exporter_like"/>
    <property type="match status" value="1"/>
</dbReference>
<reference evidence="12" key="1">
    <citation type="submission" date="2021-10" db="EMBL/GenBank/DDBJ databases">
        <title>Anaerobic single-cell dispensing facilitates the cultivation of human gut bacteria.</title>
        <authorList>
            <person name="Afrizal A."/>
        </authorList>
    </citation>
    <scope>NUCLEOTIDE SEQUENCE</scope>
    <source>
        <strain evidence="12">CLA-AA-H215</strain>
    </source>
</reference>
<dbReference type="PROSITE" id="PS00211">
    <property type="entry name" value="ABC_TRANSPORTER_1"/>
    <property type="match status" value="1"/>
</dbReference>
<evidence type="ECO:0000313" key="13">
    <source>
        <dbReference type="Proteomes" id="UP001198182"/>
    </source>
</evidence>
<dbReference type="CDD" id="cd18547">
    <property type="entry name" value="ABC_6TM_Tm288_like"/>
    <property type="match status" value="1"/>
</dbReference>
<dbReference type="InterPro" id="IPR003439">
    <property type="entry name" value="ABC_transporter-like_ATP-bd"/>
</dbReference>
<sequence>MAEKVKVVKGPGPRGMGPRPKVEKPGQVMKRIFAYIFKNYKIHCFLVVVFILLSAAATLRGTLFMRSLIDDYVVPLLTSASSGSVDYGPLASALLSLAGIYAVGVVSAYVYNRIMVNVSQGTLKNLRLDLFTNMESLPIKYFDTHAHGDIMSIYTNDVDTMRQLIGQSMPQVINSMVTVVMTFVSMIVLNIPLTILTIVMVGVMTLTAKKLTKLSGAFFIAQQKSIGSLNGFVEEMVNGQKVVKVFCHEEKSLEEFKQRNEELRVNMKKANTFANILMPINANLGNISYVLCAVIGAILALKGYGGLTLGTLVSFMTLNKNFTQPITQISQQLNAIVMALAGADRVFHLLDEKSETDDGCVELVNAKIADDGTITECKERTGVWAWKDPREHKQTYTKLIGDVVFNDVDFGYDEKKIVLHNIDLYATPGQKIAFVGSTGAGKTTITNLINRFYDIQDGKIRYDGININKIRKSDLRRSLGIVLQDTHLFTGTVMDNIRYGRLDATDEECIAAAKLANADGFITRLPDGYNTKLTGDGGNLSQGQRQLLAIARAAVADPPVLILDEATSSIDTRTETLVQQGMDHLMKGRTTFVIAHRLSTVSNSDCIMVLEQGRIIERGSHEELIAKKGKYYQLYTGNFAEETA</sequence>
<evidence type="ECO:0000256" key="8">
    <source>
        <dbReference type="SAM" id="MobiDB-lite"/>
    </source>
</evidence>
<organism evidence="12 13">
    <name type="scientific">Hominifimenecus microfluidus</name>
    <dbReference type="NCBI Taxonomy" id="2885348"/>
    <lineage>
        <taxon>Bacteria</taxon>
        <taxon>Bacillati</taxon>
        <taxon>Bacillota</taxon>
        <taxon>Clostridia</taxon>
        <taxon>Lachnospirales</taxon>
        <taxon>Lachnospiraceae</taxon>
        <taxon>Hominifimenecus</taxon>
    </lineage>
</organism>
<evidence type="ECO:0000256" key="7">
    <source>
        <dbReference type="ARBA" id="ARBA00023136"/>
    </source>
</evidence>
<feature type="domain" description="ABC transporter" evidence="10">
    <location>
        <begin position="403"/>
        <end position="637"/>
    </location>
</feature>
<dbReference type="InterPro" id="IPR003593">
    <property type="entry name" value="AAA+_ATPase"/>
</dbReference>
<evidence type="ECO:0000256" key="4">
    <source>
        <dbReference type="ARBA" id="ARBA00022741"/>
    </source>
</evidence>
<dbReference type="InterPro" id="IPR027417">
    <property type="entry name" value="P-loop_NTPase"/>
</dbReference>
<dbReference type="Pfam" id="PF00005">
    <property type="entry name" value="ABC_tran"/>
    <property type="match status" value="1"/>
</dbReference>
<dbReference type="Proteomes" id="UP001198182">
    <property type="component" value="Unassembled WGS sequence"/>
</dbReference>
<dbReference type="PROSITE" id="PS50929">
    <property type="entry name" value="ABC_TM1F"/>
    <property type="match status" value="1"/>
</dbReference>
<dbReference type="SUPFAM" id="SSF52540">
    <property type="entry name" value="P-loop containing nucleoside triphosphate hydrolases"/>
    <property type="match status" value="1"/>
</dbReference>
<evidence type="ECO:0000313" key="12">
    <source>
        <dbReference type="EMBL" id="MCC2229454.1"/>
    </source>
</evidence>
<dbReference type="InterPro" id="IPR011527">
    <property type="entry name" value="ABC1_TM_dom"/>
</dbReference>
<accession>A0AAE3E7A9</accession>
<name>A0AAE3E7A9_9FIRM</name>
<comment type="caution">
    <text evidence="12">The sequence shown here is derived from an EMBL/GenBank/DDBJ whole genome shotgun (WGS) entry which is preliminary data.</text>
</comment>